<proteinExistence type="predicted"/>
<gene>
    <name evidence="1" type="ORF">PV327_007734</name>
</gene>
<sequence length="130" mass="15311">MIATYIYETRSYFKYGAECLRHLITNGANNVGVIFVSTEVFKLIQVHFRIDTTKKKHIWKYLLGITLFQFYQRTIEEDLNMCHVNGPALDAFIPQGFILTTAAIFQSCFLPFIRFRCFYSFIVIQTMIRE</sequence>
<reference evidence="1" key="2">
    <citation type="submission" date="2023-03" db="EMBL/GenBank/DDBJ databases">
        <authorList>
            <person name="Inwood S.N."/>
            <person name="Skelly J.G."/>
            <person name="Guhlin J."/>
            <person name="Harrop T.W.R."/>
            <person name="Goldson S.G."/>
            <person name="Dearden P.K."/>
        </authorList>
    </citation>
    <scope>NUCLEOTIDE SEQUENCE</scope>
    <source>
        <strain evidence="1">Lincoln</strain>
        <tissue evidence="1">Whole body</tissue>
    </source>
</reference>
<organism evidence="1 2">
    <name type="scientific">Microctonus hyperodae</name>
    <name type="common">Parasitoid wasp</name>
    <dbReference type="NCBI Taxonomy" id="165561"/>
    <lineage>
        <taxon>Eukaryota</taxon>
        <taxon>Metazoa</taxon>
        <taxon>Ecdysozoa</taxon>
        <taxon>Arthropoda</taxon>
        <taxon>Hexapoda</taxon>
        <taxon>Insecta</taxon>
        <taxon>Pterygota</taxon>
        <taxon>Neoptera</taxon>
        <taxon>Endopterygota</taxon>
        <taxon>Hymenoptera</taxon>
        <taxon>Apocrita</taxon>
        <taxon>Ichneumonoidea</taxon>
        <taxon>Braconidae</taxon>
        <taxon>Euphorinae</taxon>
        <taxon>Microctonus</taxon>
    </lineage>
</organism>
<comment type="caution">
    <text evidence="1">The sequence shown here is derived from an EMBL/GenBank/DDBJ whole genome shotgun (WGS) entry which is preliminary data.</text>
</comment>
<accession>A0AA39FZU1</accession>
<protein>
    <submittedName>
        <fullName evidence="1">Uncharacterized protein</fullName>
    </submittedName>
</protein>
<reference evidence="1" key="1">
    <citation type="journal article" date="2023" name="bioRxiv">
        <title>Scaffold-level genome assemblies of two parasitoid biocontrol wasps reveal the parthenogenesis mechanism and an associated novel virus.</title>
        <authorList>
            <person name="Inwood S."/>
            <person name="Skelly J."/>
            <person name="Guhlin J."/>
            <person name="Harrop T."/>
            <person name="Goldson S."/>
            <person name="Dearden P."/>
        </authorList>
    </citation>
    <scope>NUCLEOTIDE SEQUENCE</scope>
    <source>
        <strain evidence="1">Lincoln</strain>
        <tissue evidence="1">Whole body</tissue>
    </source>
</reference>
<evidence type="ECO:0000313" key="1">
    <source>
        <dbReference type="EMBL" id="KAK0178892.1"/>
    </source>
</evidence>
<keyword evidence="2" id="KW-1185">Reference proteome</keyword>
<name>A0AA39FZU1_MICHY</name>
<dbReference type="Proteomes" id="UP001168972">
    <property type="component" value="Unassembled WGS sequence"/>
</dbReference>
<evidence type="ECO:0000313" key="2">
    <source>
        <dbReference type="Proteomes" id="UP001168972"/>
    </source>
</evidence>
<dbReference type="EMBL" id="JAQQBR010000004">
    <property type="protein sequence ID" value="KAK0178892.1"/>
    <property type="molecule type" value="Genomic_DNA"/>
</dbReference>
<dbReference type="AlphaFoldDB" id="A0AA39FZU1"/>